<dbReference type="InterPro" id="IPR012368">
    <property type="entry name" value="OxRdtase_Mopterin-bd_su_IorB"/>
</dbReference>
<organism evidence="3 4">
    <name type="scientific">Chryseolinea soli</name>
    <dbReference type="NCBI Taxonomy" id="2321403"/>
    <lineage>
        <taxon>Bacteria</taxon>
        <taxon>Pseudomonadati</taxon>
        <taxon>Bacteroidota</taxon>
        <taxon>Cytophagia</taxon>
        <taxon>Cytophagales</taxon>
        <taxon>Fulvivirgaceae</taxon>
        <taxon>Chryseolinea</taxon>
    </lineage>
</organism>
<dbReference type="InterPro" id="IPR037165">
    <property type="entry name" value="AldOxase/xan_DH_Mopterin-bd_sf"/>
</dbReference>
<accession>A0A385T007</accession>
<dbReference type="SUPFAM" id="SSF56003">
    <property type="entry name" value="Molybdenum cofactor-binding domain"/>
    <property type="match status" value="2"/>
</dbReference>
<dbReference type="KEGG" id="chk:D4L85_29055"/>
<reference evidence="4" key="1">
    <citation type="submission" date="2018-09" db="EMBL/GenBank/DDBJ databases">
        <title>Chryseolinea sp. KIS68-18 isolated from soil.</title>
        <authorList>
            <person name="Weon H.-Y."/>
            <person name="Kwon S.-W."/>
            <person name="Lee S.A."/>
        </authorList>
    </citation>
    <scope>NUCLEOTIDE SEQUENCE [LARGE SCALE GENOMIC DNA]</scope>
    <source>
        <strain evidence="4">KIS68-18</strain>
    </source>
</reference>
<evidence type="ECO:0000259" key="2">
    <source>
        <dbReference type="SMART" id="SM01008"/>
    </source>
</evidence>
<dbReference type="PIRSF" id="PIRSF036389">
    <property type="entry name" value="IOR_B"/>
    <property type="match status" value="1"/>
</dbReference>
<dbReference type="InterPro" id="IPR052516">
    <property type="entry name" value="N-heterocyclic_Hydroxylase"/>
</dbReference>
<dbReference type="SUPFAM" id="SSF54665">
    <property type="entry name" value="CO dehydrogenase molybdoprotein N-domain-like"/>
    <property type="match status" value="1"/>
</dbReference>
<dbReference type="PANTHER" id="PTHR47495:SF2">
    <property type="entry name" value="ALDEHYDE DEHYDROGENASE"/>
    <property type="match status" value="1"/>
</dbReference>
<dbReference type="Proteomes" id="UP000266183">
    <property type="component" value="Chromosome"/>
</dbReference>
<gene>
    <name evidence="3" type="ORF">D4L85_29055</name>
</gene>
<evidence type="ECO:0000313" key="4">
    <source>
        <dbReference type="Proteomes" id="UP000266183"/>
    </source>
</evidence>
<dbReference type="InterPro" id="IPR036856">
    <property type="entry name" value="Ald_Oxase/Xan_DH_a/b_sf"/>
</dbReference>
<dbReference type="AlphaFoldDB" id="A0A385T007"/>
<dbReference type="Gene3D" id="3.90.1170.50">
    <property type="entry name" value="Aldehyde oxidase/xanthine dehydrogenase, a/b hammerhead"/>
    <property type="match status" value="1"/>
</dbReference>
<dbReference type="PANTHER" id="PTHR47495">
    <property type="entry name" value="ALDEHYDE DEHYDROGENASE"/>
    <property type="match status" value="1"/>
</dbReference>
<dbReference type="Gene3D" id="3.30.365.10">
    <property type="entry name" value="Aldehyde oxidase/xanthine dehydrogenase, molybdopterin binding domain"/>
    <property type="match status" value="4"/>
</dbReference>
<proteinExistence type="predicted"/>
<evidence type="ECO:0000256" key="1">
    <source>
        <dbReference type="SAM" id="MobiDB-lite"/>
    </source>
</evidence>
<dbReference type="Pfam" id="PF02738">
    <property type="entry name" value="MoCoBD_1"/>
    <property type="match status" value="1"/>
</dbReference>
<name>A0A385T007_9BACT</name>
<protein>
    <submittedName>
        <fullName evidence="3">Xanthine dehydrogenase family protein molybdopterin-binding subunit</fullName>
    </submittedName>
</protein>
<dbReference type="EMBL" id="CP032382">
    <property type="protein sequence ID" value="AYB34378.1"/>
    <property type="molecule type" value="Genomic_DNA"/>
</dbReference>
<feature type="domain" description="Aldehyde oxidase/xanthine dehydrogenase a/b hammerhead" evidence="2">
    <location>
        <begin position="255"/>
        <end position="350"/>
    </location>
</feature>
<sequence>MWLLPGRPDHDRRSVPGAAASSHRRRHHACHVGQPLPLWHLPAYSRRHKKSRGSNQNTMKRRDFICASALAGGGLLLSFQAVARFIDGKPVATDADALGDYVKITPQGDVLFQFVKHEMGQGVSTAMAQILVEELCADWERVKIEFPMADKKFEHDTGGSCTIIYQWDRLRSAGAVARQMLIEAAARQWNTPAANCYAANHEVINKTSSQRLGFGALASAAAKLTPPQEATLKDKRDFQVIGQPKPAKLIPEIVTGQLKYGIDVNLPGMLYAVVARCPVFKGKLKSFDATNALKVKGVKKIFTTKPIAGLQLESPYMPHDIREGVVVVADSFWAARKGRDLLKIEWDEGPNAKYSTEDFEALAAEHAQHRTDPTGYVGDENAVADVGHVRKTLRASYVFPHQIHACMEPLNCTAHSHPDGCELWLGTQAPHLIVFELNRVFHFAEDKIKIHLHPSGGGFGRRYYPDMAVEAAFISKEAGHVPVKMIWTREDDHLNNFGHLFQHLEYQVGLDKDNKLYAWYEKELRTYTWAAKYADPQLPFMAYNIPNIRYDFEDLIQHELVQSSAWRGVVGHGRFYHECFIDEIAADQKIDPYQFRLSLLRTDDVYVGDPVPVSGSRMRRVLTLAAEKANWGKPLPAGQGMGIAVCIYGGSYVAVIAEVTVRDHQLRVDKVTIGVDCGKVINPSGTSNQITGGIVWSLTALFYGGLPIKNGRAVYSNFHQNKLLRMNECPAMEVHFVETNEERPGGVGEISSALGVPAVLNAIFAATGKRIRKVPLGADAFA</sequence>
<dbReference type="GO" id="GO:0016491">
    <property type="term" value="F:oxidoreductase activity"/>
    <property type="evidence" value="ECO:0007669"/>
    <property type="project" value="InterPro"/>
</dbReference>
<feature type="region of interest" description="Disordered" evidence="1">
    <location>
        <begin position="1"/>
        <end position="27"/>
    </location>
</feature>
<dbReference type="InterPro" id="IPR000674">
    <property type="entry name" value="Ald_Oxase/Xan_DH_a/b"/>
</dbReference>
<dbReference type="Pfam" id="PF20256">
    <property type="entry name" value="MoCoBD_2"/>
    <property type="match status" value="2"/>
</dbReference>
<evidence type="ECO:0000313" key="3">
    <source>
        <dbReference type="EMBL" id="AYB34378.1"/>
    </source>
</evidence>
<dbReference type="SMART" id="SM01008">
    <property type="entry name" value="Ald_Xan_dh_C"/>
    <property type="match status" value="1"/>
</dbReference>
<dbReference type="OrthoDB" id="605889at2"/>
<dbReference type="InterPro" id="IPR008274">
    <property type="entry name" value="AldOxase/xan_DH_MoCoBD1"/>
</dbReference>
<keyword evidence="4" id="KW-1185">Reference proteome</keyword>
<dbReference type="InterPro" id="IPR046867">
    <property type="entry name" value="AldOxase/xan_DH_MoCoBD2"/>
</dbReference>